<evidence type="ECO:0000256" key="3">
    <source>
        <dbReference type="ARBA" id="ARBA00023145"/>
    </source>
</evidence>
<evidence type="ECO:0000313" key="5">
    <source>
        <dbReference type="EMBL" id="CAI2381259.1"/>
    </source>
</evidence>
<dbReference type="InterPro" id="IPR002692">
    <property type="entry name" value="S45"/>
</dbReference>
<dbReference type="GO" id="GO:0016811">
    <property type="term" value="F:hydrolase activity, acting on carbon-nitrogen (but not peptide) bonds, in linear amides"/>
    <property type="evidence" value="ECO:0007669"/>
    <property type="project" value="InterPro"/>
</dbReference>
<dbReference type="EMBL" id="CAMPGE010023305">
    <property type="protein sequence ID" value="CAI2381259.1"/>
    <property type="molecule type" value="Genomic_DNA"/>
</dbReference>
<dbReference type="PIRSF" id="PIRSF001227">
    <property type="entry name" value="Pen_acylase"/>
    <property type="match status" value="1"/>
</dbReference>
<dbReference type="InterPro" id="IPR023343">
    <property type="entry name" value="Penicillin_amidase_dom1"/>
</dbReference>
<keyword evidence="4" id="KW-0472">Membrane</keyword>
<comment type="similarity">
    <text evidence="1">Belongs to the peptidase S45 family.</text>
</comment>
<organism evidence="5 6">
    <name type="scientific">Euplotes crassus</name>
    <dbReference type="NCBI Taxonomy" id="5936"/>
    <lineage>
        <taxon>Eukaryota</taxon>
        <taxon>Sar</taxon>
        <taxon>Alveolata</taxon>
        <taxon>Ciliophora</taxon>
        <taxon>Intramacronucleata</taxon>
        <taxon>Spirotrichea</taxon>
        <taxon>Hypotrichia</taxon>
        <taxon>Euplotida</taxon>
        <taxon>Euplotidae</taxon>
        <taxon>Moneuplotes</taxon>
    </lineage>
</organism>
<dbReference type="PANTHER" id="PTHR34218:SF4">
    <property type="entry name" value="ACYL-HOMOSERINE LACTONE ACYLASE QUIP"/>
    <property type="match status" value="1"/>
</dbReference>
<gene>
    <name evidence="5" type="ORF">ECRASSUSDP1_LOCUS22710</name>
</gene>
<dbReference type="InterPro" id="IPR043147">
    <property type="entry name" value="Penicillin_amidase_A-knob"/>
</dbReference>
<protein>
    <recommendedName>
        <fullName evidence="7">Penicillin amidase</fullName>
    </recommendedName>
</protein>
<dbReference type="Pfam" id="PF01804">
    <property type="entry name" value="Penicil_amidase"/>
    <property type="match status" value="1"/>
</dbReference>
<keyword evidence="3" id="KW-0865">Zymogen</keyword>
<sequence>MGLCFKFLVYVIAIVMFLYSFAWFVFEINKLGGTYTVITNFGGAAEVFLEDNGVPRIVADNELAGAYANGYVLASNRLWQMEYLRRLSQGRMSEIFGKATVPLDEGFRILGFTNVCEKELKYFGDTDKEYFDAFFQGINDYAHTHTRPFQFFAFGISHQNYTVLDTCTLYKLMGFMLSGDWGSEILRDYMSAVTQDEELIQAISSYSDEKFDEMTQTILKEEELMDIGLHTTKKPSKIENPLKGNISEYIEEVVSEMIEEIDSVKFDGSNAWVISGEHTETGKPIISNDPHLGNSLPSIWYYSHIEYSDGRFISGVTLPGIPYFAIFATEKVAFTITAIPADSSDVYKEKIVGDKYEYEGKLYPLEVREEIIKVKKKDDIVLKVKSTRHGPLINTKSIESLSNIAHGGPVIMPNGTYSYKWRGIIAQKNNALHILTKVNRAQSAAELLDLVKTSNGVNINVVVCDNLGEHGNIGFAPYGSYPKRTKDAGHRISRGWINENEWDGDIKGEDKPYLWNPKKGYIVMANNPISTANTKSQISTYSLGTARALRITQLIEELIKTKSGKIGYDDMIEILKDIKDPYAEQKKKYLVKIARDYMKNEGIKNGAEEEVMDKIEKWDSIFDEKLTEPVYFTLWEFFFRSSFMSKNFKDNKLVQMKIISNTYGESNFIHLYKNISANNSHFAQYCQTYASLPSSSCAENIYLALNQTLRYLIRFHSMDATWGELHTMQYPNIPFTRTYLKPLYDREIPASGNSNTINVAGFKFSKFEGKNNENPYSLFFDPKREFPATHSANLKLVVPMDGTVFYSLDTGISESLMSGWYFNMNGPHRENKLFKTDFTKKLEGQGDFKFIFGQAEQEKVDDL</sequence>
<proteinExistence type="inferred from homology"/>
<dbReference type="GO" id="GO:0017000">
    <property type="term" value="P:antibiotic biosynthetic process"/>
    <property type="evidence" value="ECO:0007669"/>
    <property type="project" value="InterPro"/>
</dbReference>
<keyword evidence="6" id="KW-1185">Reference proteome</keyword>
<evidence type="ECO:0000313" key="6">
    <source>
        <dbReference type="Proteomes" id="UP001295684"/>
    </source>
</evidence>
<evidence type="ECO:0000256" key="4">
    <source>
        <dbReference type="SAM" id="Phobius"/>
    </source>
</evidence>
<dbReference type="Gene3D" id="1.10.1400.10">
    <property type="match status" value="1"/>
</dbReference>
<dbReference type="PANTHER" id="PTHR34218">
    <property type="entry name" value="PEPTIDASE S45 PENICILLIN AMIDASE"/>
    <property type="match status" value="1"/>
</dbReference>
<dbReference type="AlphaFoldDB" id="A0AAD2D4W9"/>
<dbReference type="Gene3D" id="1.10.439.10">
    <property type="entry name" value="Penicillin Amidohydrolase, domain 1"/>
    <property type="match status" value="1"/>
</dbReference>
<dbReference type="Gene3D" id="2.30.120.10">
    <property type="match status" value="1"/>
</dbReference>
<keyword evidence="2" id="KW-0378">Hydrolase</keyword>
<comment type="caution">
    <text evidence="5">The sequence shown here is derived from an EMBL/GenBank/DDBJ whole genome shotgun (WGS) entry which is preliminary data.</text>
</comment>
<evidence type="ECO:0000256" key="1">
    <source>
        <dbReference type="ARBA" id="ARBA00006586"/>
    </source>
</evidence>
<evidence type="ECO:0008006" key="7">
    <source>
        <dbReference type="Google" id="ProtNLM"/>
    </source>
</evidence>
<reference evidence="5" key="1">
    <citation type="submission" date="2023-07" db="EMBL/GenBank/DDBJ databases">
        <authorList>
            <consortium name="AG Swart"/>
            <person name="Singh M."/>
            <person name="Singh A."/>
            <person name="Seah K."/>
            <person name="Emmerich C."/>
        </authorList>
    </citation>
    <scope>NUCLEOTIDE SEQUENCE</scope>
    <source>
        <strain evidence="5">DP1</strain>
    </source>
</reference>
<feature type="transmembrane region" description="Helical" evidence="4">
    <location>
        <begin position="7"/>
        <end position="26"/>
    </location>
</feature>
<dbReference type="Proteomes" id="UP001295684">
    <property type="component" value="Unassembled WGS sequence"/>
</dbReference>
<evidence type="ECO:0000256" key="2">
    <source>
        <dbReference type="ARBA" id="ARBA00022801"/>
    </source>
</evidence>
<name>A0AAD2D4W9_EUPCR</name>
<dbReference type="InterPro" id="IPR014395">
    <property type="entry name" value="Pen/GL7ACA/AHL_acylase"/>
</dbReference>
<keyword evidence="4" id="KW-1133">Transmembrane helix</keyword>
<dbReference type="InterPro" id="IPR029055">
    <property type="entry name" value="Ntn_hydrolases_N"/>
</dbReference>
<dbReference type="Gene3D" id="3.60.20.10">
    <property type="entry name" value="Glutamine Phosphoribosylpyrophosphate, subunit 1, domain 1"/>
    <property type="match status" value="1"/>
</dbReference>
<accession>A0AAD2D4W9</accession>
<dbReference type="CDD" id="cd03747">
    <property type="entry name" value="Ntn_PGA_like"/>
    <property type="match status" value="1"/>
</dbReference>
<keyword evidence="4" id="KW-0812">Transmembrane</keyword>
<dbReference type="InterPro" id="IPR043146">
    <property type="entry name" value="Penicillin_amidase_N_B-knob"/>
</dbReference>
<dbReference type="SUPFAM" id="SSF56235">
    <property type="entry name" value="N-terminal nucleophile aminohydrolases (Ntn hydrolases)"/>
    <property type="match status" value="1"/>
</dbReference>